<sequence length="169" mass="19785">MTPVKSGVRFGSRDHVTVFTIPLVYNPEDFPNALIRTKANRHPKYRYQFGILLSSKTLQQYAVDRQLVAADYIRTPIFALCAIERAILHLRTLVEHEVLLDDKHSDASLGHDHLILSLYSNYDYIYRHDKDRDQDMINTIQRELSTSESPKWYWDWANLYPDAARYGNV</sequence>
<dbReference type="AlphaFoldDB" id="A0AAD6YNC9"/>
<accession>A0AAD6YNC9</accession>
<protein>
    <submittedName>
        <fullName evidence="1">Uncharacterized protein</fullName>
    </submittedName>
</protein>
<keyword evidence="2" id="KW-1185">Reference proteome</keyword>
<name>A0AAD6YNC9_9AGAR</name>
<reference evidence="1" key="1">
    <citation type="submission" date="2023-03" db="EMBL/GenBank/DDBJ databases">
        <title>Massive genome expansion in bonnet fungi (Mycena s.s.) driven by repeated elements and novel gene families across ecological guilds.</title>
        <authorList>
            <consortium name="Lawrence Berkeley National Laboratory"/>
            <person name="Harder C.B."/>
            <person name="Miyauchi S."/>
            <person name="Viragh M."/>
            <person name="Kuo A."/>
            <person name="Thoen E."/>
            <person name="Andreopoulos B."/>
            <person name="Lu D."/>
            <person name="Skrede I."/>
            <person name="Drula E."/>
            <person name="Henrissat B."/>
            <person name="Morin E."/>
            <person name="Kohler A."/>
            <person name="Barry K."/>
            <person name="LaButti K."/>
            <person name="Morin E."/>
            <person name="Salamov A."/>
            <person name="Lipzen A."/>
            <person name="Mereny Z."/>
            <person name="Hegedus B."/>
            <person name="Baldrian P."/>
            <person name="Stursova M."/>
            <person name="Weitz H."/>
            <person name="Taylor A."/>
            <person name="Grigoriev I.V."/>
            <person name="Nagy L.G."/>
            <person name="Martin F."/>
            <person name="Kauserud H."/>
        </authorList>
    </citation>
    <scope>NUCLEOTIDE SEQUENCE</scope>
    <source>
        <strain evidence="1">9144</strain>
    </source>
</reference>
<proteinExistence type="predicted"/>
<evidence type="ECO:0000313" key="1">
    <source>
        <dbReference type="EMBL" id="KAJ7224357.1"/>
    </source>
</evidence>
<comment type="caution">
    <text evidence="1">The sequence shown here is derived from an EMBL/GenBank/DDBJ whole genome shotgun (WGS) entry which is preliminary data.</text>
</comment>
<organism evidence="1 2">
    <name type="scientific">Mycena pura</name>
    <dbReference type="NCBI Taxonomy" id="153505"/>
    <lineage>
        <taxon>Eukaryota</taxon>
        <taxon>Fungi</taxon>
        <taxon>Dikarya</taxon>
        <taxon>Basidiomycota</taxon>
        <taxon>Agaricomycotina</taxon>
        <taxon>Agaricomycetes</taxon>
        <taxon>Agaricomycetidae</taxon>
        <taxon>Agaricales</taxon>
        <taxon>Marasmiineae</taxon>
        <taxon>Mycenaceae</taxon>
        <taxon>Mycena</taxon>
    </lineage>
</organism>
<evidence type="ECO:0000313" key="2">
    <source>
        <dbReference type="Proteomes" id="UP001219525"/>
    </source>
</evidence>
<gene>
    <name evidence="1" type="ORF">GGX14DRAFT_387083</name>
</gene>
<dbReference type="EMBL" id="JARJCW010000005">
    <property type="protein sequence ID" value="KAJ7224357.1"/>
    <property type="molecule type" value="Genomic_DNA"/>
</dbReference>
<dbReference type="Proteomes" id="UP001219525">
    <property type="component" value="Unassembled WGS sequence"/>
</dbReference>